<organism evidence="1 2">
    <name type="scientific">Trichogramma brassicae</name>
    <dbReference type="NCBI Taxonomy" id="86971"/>
    <lineage>
        <taxon>Eukaryota</taxon>
        <taxon>Metazoa</taxon>
        <taxon>Ecdysozoa</taxon>
        <taxon>Arthropoda</taxon>
        <taxon>Hexapoda</taxon>
        <taxon>Insecta</taxon>
        <taxon>Pterygota</taxon>
        <taxon>Neoptera</taxon>
        <taxon>Endopterygota</taxon>
        <taxon>Hymenoptera</taxon>
        <taxon>Apocrita</taxon>
        <taxon>Proctotrupomorpha</taxon>
        <taxon>Chalcidoidea</taxon>
        <taxon>Trichogrammatidae</taxon>
        <taxon>Trichogramma</taxon>
    </lineage>
</organism>
<dbReference type="EMBL" id="CADCXV010001338">
    <property type="protein sequence ID" value="CAB0043649.1"/>
    <property type="molecule type" value="Genomic_DNA"/>
</dbReference>
<proteinExistence type="predicted"/>
<evidence type="ECO:0000313" key="1">
    <source>
        <dbReference type="EMBL" id="CAB0043649.1"/>
    </source>
</evidence>
<keyword evidence="2" id="KW-1185">Reference proteome</keyword>
<gene>
    <name evidence="1" type="ORF">TBRA_LOCUS15237</name>
</gene>
<evidence type="ECO:0000313" key="2">
    <source>
        <dbReference type="Proteomes" id="UP000479190"/>
    </source>
</evidence>
<dbReference type="AlphaFoldDB" id="A0A6H5J642"/>
<dbReference type="Proteomes" id="UP000479190">
    <property type="component" value="Unassembled WGS sequence"/>
</dbReference>
<name>A0A6H5J642_9HYME</name>
<accession>A0A6H5J642</accession>
<protein>
    <submittedName>
        <fullName evidence="1">Uncharacterized protein</fullName>
    </submittedName>
</protein>
<reference evidence="1 2" key="1">
    <citation type="submission" date="2020-02" db="EMBL/GenBank/DDBJ databases">
        <authorList>
            <person name="Ferguson B K."/>
        </authorList>
    </citation>
    <scope>NUCLEOTIDE SEQUENCE [LARGE SCALE GENOMIC DNA]</scope>
</reference>
<sequence>MGAFMRRSRGEARDECVEISLRRREARAEKPPPRHTRTSRWKTERGARTYYYYTIDMVNASSPRTRVTTTARTSLLAFRVCTSIGKHLREYCSRTSFSGDCGEFYSIGKFSCRGGLRGECASNTWTQCDYERVCVCGGTVVTDLFY</sequence>